<dbReference type="RefSeq" id="XP_022936327.1">
    <property type="nucleotide sequence ID" value="XM_023080559.1"/>
</dbReference>
<dbReference type="Proteomes" id="UP000504609">
    <property type="component" value="Unplaced"/>
</dbReference>
<gene>
    <name evidence="2" type="primary">LOC111442979</name>
</gene>
<dbReference type="AlphaFoldDB" id="A0A6J1F850"/>
<name>A0A6J1F850_CUCMO</name>
<accession>A0A6J1F850</accession>
<keyword evidence="1" id="KW-1185">Reference proteome</keyword>
<evidence type="ECO:0000313" key="2">
    <source>
        <dbReference type="RefSeq" id="XP_022936327.1"/>
    </source>
</evidence>
<reference evidence="2" key="1">
    <citation type="submission" date="2025-08" db="UniProtKB">
        <authorList>
            <consortium name="RefSeq"/>
        </authorList>
    </citation>
    <scope>IDENTIFICATION</scope>
    <source>
        <tissue evidence="2">Young leaves</tissue>
    </source>
</reference>
<protein>
    <submittedName>
        <fullName evidence="2">Uncharacterized protein LOC111442979 isoform X2</fullName>
    </submittedName>
</protein>
<evidence type="ECO:0000313" key="1">
    <source>
        <dbReference type="Proteomes" id="UP000504609"/>
    </source>
</evidence>
<dbReference type="GeneID" id="111442979"/>
<proteinExistence type="predicted"/>
<sequence>MALSSELFLKSLAASGLLDEDVSHAQLVNLSLPWIIAMARFCKYSHGAISPRRFLRPATEAVPYFEQGMCGRSCLMLLELLFQTEINRPLHLFLWLCGAAPMDYCKTWLLFQSEEPCKSMTSAIAP</sequence>
<organism evidence="1 2">
    <name type="scientific">Cucurbita moschata</name>
    <name type="common">Winter crookneck squash</name>
    <name type="synonym">Cucurbita pepo var. moschata</name>
    <dbReference type="NCBI Taxonomy" id="3662"/>
    <lineage>
        <taxon>Eukaryota</taxon>
        <taxon>Viridiplantae</taxon>
        <taxon>Streptophyta</taxon>
        <taxon>Embryophyta</taxon>
        <taxon>Tracheophyta</taxon>
        <taxon>Spermatophyta</taxon>
        <taxon>Magnoliopsida</taxon>
        <taxon>eudicotyledons</taxon>
        <taxon>Gunneridae</taxon>
        <taxon>Pentapetalae</taxon>
        <taxon>rosids</taxon>
        <taxon>fabids</taxon>
        <taxon>Cucurbitales</taxon>
        <taxon>Cucurbitaceae</taxon>
        <taxon>Cucurbiteae</taxon>
        <taxon>Cucurbita</taxon>
    </lineage>
</organism>